<evidence type="ECO:0000256" key="5">
    <source>
        <dbReference type="ARBA" id="ARBA00012584"/>
    </source>
</evidence>
<feature type="transmembrane region" description="Helical" evidence="14">
    <location>
        <begin position="518"/>
        <end position="538"/>
    </location>
</feature>
<dbReference type="GO" id="GO:0005737">
    <property type="term" value="C:cytoplasm"/>
    <property type="evidence" value="ECO:0007669"/>
    <property type="project" value="UniProtKB-SubCell"/>
</dbReference>
<feature type="transmembrane region" description="Helical" evidence="14">
    <location>
        <begin position="50"/>
        <end position="72"/>
    </location>
</feature>
<dbReference type="PROSITE" id="PS51163">
    <property type="entry name" value="YRDC"/>
    <property type="match status" value="1"/>
</dbReference>
<evidence type="ECO:0000256" key="3">
    <source>
        <dbReference type="ARBA" id="ARBA00005587"/>
    </source>
</evidence>
<feature type="compositionally biased region" description="Polar residues" evidence="13">
    <location>
        <begin position="878"/>
        <end position="888"/>
    </location>
</feature>
<protein>
    <recommendedName>
        <fullName evidence="6">Threonylcarbamoyl-AMP synthase</fullName>
        <ecNumber evidence="5">2.7.7.87</ecNumber>
    </recommendedName>
</protein>
<comment type="caution">
    <text evidence="16">The sequence shown here is derived from an EMBL/GenBank/DDBJ whole genome shotgun (WGS) entry which is preliminary data.</text>
</comment>
<dbReference type="InterPro" id="IPR050156">
    <property type="entry name" value="TC-AMP_synthase_SUA5"/>
</dbReference>
<comment type="similarity">
    <text evidence="4">Belongs to the SUA5 family.</text>
</comment>
<dbReference type="FunFam" id="3.90.870.10:FF:000010">
    <property type="entry name" value="Si:ch211-153b23.4"/>
    <property type="match status" value="1"/>
</dbReference>
<evidence type="ECO:0000313" key="16">
    <source>
        <dbReference type="EMBL" id="OXB58687.1"/>
    </source>
</evidence>
<dbReference type="Pfam" id="PF01184">
    <property type="entry name" value="Gpr1_Fun34_YaaH"/>
    <property type="match status" value="1"/>
</dbReference>
<feature type="transmembrane region" description="Helical" evidence="14">
    <location>
        <begin position="550"/>
        <end position="568"/>
    </location>
</feature>
<comment type="similarity">
    <text evidence="3">Belongs to the acetate uptake transporter (AceTr) (TC 2.A.96) family.</text>
</comment>
<dbReference type="EMBL" id="MCFN01000451">
    <property type="protein sequence ID" value="OXB58687.1"/>
    <property type="molecule type" value="Genomic_DNA"/>
</dbReference>
<feature type="transmembrane region" description="Helical" evidence="14">
    <location>
        <begin position="183"/>
        <end position="205"/>
    </location>
</feature>
<feature type="transmembrane region" description="Helical" evidence="14">
    <location>
        <begin position="130"/>
        <end position="149"/>
    </location>
</feature>
<feature type="transmembrane region" description="Helical" evidence="14">
    <location>
        <begin position="156"/>
        <end position="177"/>
    </location>
</feature>
<dbReference type="GO" id="GO:0003725">
    <property type="term" value="F:double-stranded RNA binding"/>
    <property type="evidence" value="ECO:0007669"/>
    <property type="project" value="InterPro"/>
</dbReference>
<feature type="transmembrane region" description="Helical" evidence="14">
    <location>
        <begin position="601"/>
        <end position="627"/>
    </location>
</feature>
<dbReference type="Pfam" id="PF01300">
    <property type="entry name" value="Sua5_yciO_yrdC"/>
    <property type="match status" value="1"/>
</dbReference>
<dbReference type="OrthoDB" id="3648309at2759"/>
<evidence type="ECO:0000256" key="12">
    <source>
        <dbReference type="ARBA" id="ARBA00048366"/>
    </source>
</evidence>
<dbReference type="InterPro" id="IPR017945">
    <property type="entry name" value="DHBP_synth_RibB-like_a/b_dom"/>
</dbReference>
<evidence type="ECO:0000256" key="9">
    <source>
        <dbReference type="ARBA" id="ARBA00022692"/>
    </source>
</evidence>
<feature type="transmembrane region" description="Helical" evidence="14">
    <location>
        <begin position="280"/>
        <end position="300"/>
    </location>
</feature>
<dbReference type="InterPro" id="IPR000791">
    <property type="entry name" value="Gpr1/Fun34/SatP-like"/>
</dbReference>
<comment type="subcellular location">
    <subcellularLocation>
        <location evidence="2">Cytoplasm</location>
    </subcellularLocation>
    <subcellularLocation>
        <location evidence="1">Membrane</location>
        <topology evidence="1">Multi-pass membrane protein</topology>
    </subcellularLocation>
</comment>
<keyword evidence="9 14" id="KW-0812">Transmembrane</keyword>
<sequence>MASTAGFAAVFYSEPAVMGLLANVVSAFLLCLQNFATAHTGLRPQGAEDVLTGVHLVLIGGFVQLLAGFLAFRKYDHLGGAAFLTFSALWSSYGATRIISAAYPSLQNATLSSENASQLLPSTMTHLSTSQSAVAGLVAYISISFILSFCSATVNYIMPFIFGAIALALVFEAVALFGQWALIVSGVIELVIVLCGLYGAVALLLKGITQRYILPGFGHPLFNVLLLGSAQKSSSKAIGEEKKKNTKYAEPMALGNICDTVSPFIFAFYFFGYIKTFCVGAAWISIISSCQLLSSFYSYLRGDVYHTTKFGVHSLFWLVMCWEEFVLTTFFEPGKAQESRMGMFGGWFFLAVACMLFLMSTHKDTLEMLQNASFVILTSAFIHQIPVLGAYPFLGAACSLCTALSMYATFASLINSIGEKALIPVGKQAMSSSALQTTLMAAKICFTRSKNLPSGTKAEVPDALFYICNGLAAVSAIQGTLSDPSRQQLSIPSVLIPGTIVQLYVCRIQVQGGRRFGCVLPFCYTAFWGAWTWLHLAGHLLNIGAGNSEGFTAGAIAFLVLNAFLMILASSFNMLLLCMTLALELLTICFLLFTLENLPLPFEIVVLCILSTICFYGATASLANCMFGKDLMMMGPSLFTKNTEDPPPCICPKSYCTSGLRTIADLLNTGAVCGVPTDTVYALAASCRHPQAIEKVYRIKDRPQEKPICIFISNLDQLRAAAPPISPLLWEFMENVYPGGVGCIIKKGEWLKKLGVGEGYSRVGTQDSIMIRVPDLTVLVHLIDMTGPLAITSANPSGEVDSTHHDMVISRLGHKLEGVLCDGESDEVVASTVVNCTRIDERSHQSRSSLPPRSPDASPRPEQPNLGQIILKLESPFSVPSSTSQYRSEGSVEFGIRDPDAGKARARLGQLGGKQETMGDWES</sequence>
<evidence type="ECO:0000256" key="8">
    <source>
        <dbReference type="ARBA" id="ARBA00022679"/>
    </source>
</evidence>
<feature type="transmembrane region" description="Helical" evidence="14">
    <location>
        <begin position="575"/>
        <end position="595"/>
    </location>
</feature>
<dbReference type="Proteomes" id="UP000198323">
    <property type="component" value="Unassembled WGS sequence"/>
</dbReference>
<feature type="domain" description="YrdC-like" evidence="15">
    <location>
        <begin position="657"/>
        <end position="851"/>
    </location>
</feature>
<evidence type="ECO:0000256" key="13">
    <source>
        <dbReference type="SAM" id="MobiDB-lite"/>
    </source>
</evidence>
<feature type="region of interest" description="Disordered" evidence="13">
    <location>
        <begin position="840"/>
        <end position="923"/>
    </location>
</feature>
<dbReference type="EC" id="2.7.7.87" evidence="5"/>
<dbReference type="AlphaFoldDB" id="A0A226MTQ8"/>
<keyword evidence="17" id="KW-1185">Reference proteome</keyword>
<evidence type="ECO:0000259" key="15">
    <source>
        <dbReference type="PROSITE" id="PS51163"/>
    </source>
</evidence>
<gene>
    <name evidence="16" type="ORF">ASZ78_016859</name>
</gene>
<evidence type="ECO:0000313" key="17">
    <source>
        <dbReference type="Proteomes" id="UP000198323"/>
    </source>
</evidence>
<feature type="transmembrane region" description="Helical" evidence="14">
    <location>
        <begin position="253"/>
        <end position="274"/>
    </location>
</feature>
<dbReference type="GO" id="GO:0016020">
    <property type="term" value="C:membrane"/>
    <property type="evidence" value="ECO:0007669"/>
    <property type="project" value="UniProtKB-SubCell"/>
</dbReference>
<organism evidence="16 17">
    <name type="scientific">Callipepla squamata</name>
    <name type="common">Scaled quail</name>
    <dbReference type="NCBI Taxonomy" id="9009"/>
    <lineage>
        <taxon>Eukaryota</taxon>
        <taxon>Metazoa</taxon>
        <taxon>Chordata</taxon>
        <taxon>Craniata</taxon>
        <taxon>Vertebrata</taxon>
        <taxon>Euteleostomi</taxon>
        <taxon>Archelosauria</taxon>
        <taxon>Archosauria</taxon>
        <taxon>Dinosauria</taxon>
        <taxon>Saurischia</taxon>
        <taxon>Theropoda</taxon>
        <taxon>Coelurosauria</taxon>
        <taxon>Aves</taxon>
        <taxon>Neognathae</taxon>
        <taxon>Galloanserae</taxon>
        <taxon>Galliformes</taxon>
        <taxon>Odontophoridae</taxon>
        <taxon>Callipepla</taxon>
    </lineage>
</organism>
<dbReference type="SUPFAM" id="SSF55821">
    <property type="entry name" value="YrdC/RibB"/>
    <property type="match status" value="1"/>
</dbReference>
<evidence type="ECO:0000256" key="6">
    <source>
        <dbReference type="ARBA" id="ARBA00015492"/>
    </source>
</evidence>
<feature type="transmembrane region" description="Helical" evidence="14">
    <location>
        <begin position="20"/>
        <end position="38"/>
    </location>
</feature>
<comment type="catalytic activity">
    <reaction evidence="12">
        <text>L-threonine + hydrogencarbonate + ATP = L-threonylcarbamoyladenylate + diphosphate + H2O</text>
        <dbReference type="Rhea" id="RHEA:36407"/>
        <dbReference type="ChEBI" id="CHEBI:15377"/>
        <dbReference type="ChEBI" id="CHEBI:17544"/>
        <dbReference type="ChEBI" id="CHEBI:30616"/>
        <dbReference type="ChEBI" id="CHEBI:33019"/>
        <dbReference type="ChEBI" id="CHEBI:57926"/>
        <dbReference type="ChEBI" id="CHEBI:73682"/>
        <dbReference type="EC" id="2.7.7.87"/>
    </reaction>
</comment>
<dbReference type="STRING" id="9009.A0A226MTQ8"/>
<evidence type="ECO:0000256" key="2">
    <source>
        <dbReference type="ARBA" id="ARBA00004496"/>
    </source>
</evidence>
<evidence type="ECO:0000256" key="14">
    <source>
        <dbReference type="SAM" id="Phobius"/>
    </source>
</evidence>
<evidence type="ECO:0000256" key="7">
    <source>
        <dbReference type="ARBA" id="ARBA00022490"/>
    </source>
</evidence>
<evidence type="ECO:0000256" key="4">
    <source>
        <dbReference type="ARBA" id="ARBA00007663"/>
    </source>
</evidence>
<name>A0A226MTQ8_CALSU</name>
<keyword evidence="7" id="KW-0963">Cytoplasm</keyword>
<dbReference type="GO" id="GO:0000049">
    <property type="term" value="F:tRNA binding"/>
    <property type="evidence" value="ECO:0007669"/>
    <property type="project" value="TreeGrafter"/>
</dbReference>
<evidence type="ECO:0000256" key="11">
    <source>
        <dbReference type="ARBA" id="ARBA00023136"/>
    </source>
</evidence>
<keyword evidence="11 14" id="KW-0472">Membrane</keyword>
<dbReference type="GO" id="GO:0061710">
    <property type="term" value="F:L-threonylcarbamoyladenylate synthase"/>
    <property type="evidence" value="ECO:0007669"/>
    <property type="project" value="UniProtKB-EC"/>
</dbReference>
<keyword evidence="8" id="KW-0808">Transferase</keyword>
<evidence type="ECO:0000256" key="1">
    <source>
        <dbReference type="ARBA" id="ARBA00004141"/>
    </source>
</evidence>
<evidence type="ECO:0000256" key="10">
    <source>
        <dbReference type="ARBA" id="ARBA00022989"/>
    </source>
</evidence>
<dbReference type="GO" id="GO:0006450">
    <property type="term" value="P:regulation of translational fidelity"/>
    <property type="evidence" value="ECO:0007669"/>
    <property type="project" value="TreeGrafter"/>
</dbReference>
<dbReference type="PANTHER" id="PTHR17490">
    <property type="entry name" value="SUA5"/>
    <property type="match status" value="1"/>
</dbReference>
<reference evidence="16 17" key="1">
    <citation type="submission" date="2016-07" db="EMBL/GenBank/DDBJ databases">
        <title>Disparate Historic Effective Population Sizes Predicted by Modern Levels of Genome Diversity for the Scaled Quail (Callipepla squamata) and the Northern Bobwhite (Colinus virginianus): Inferences from First and Second Generation Draft Genome Assemblies for Sympatric New World Quail.</title>
        <authorList>
            <person name="Oldeschulte D.L."/>
            <person name="Halley Y.A."/>
            <person name="Bhattarai E.K."/>
            <person name="Brashear W.A."/>
            <person name="Hill J."/>
            <person name="Metz R.P."/>
            <person name="Johnson C.D."/>
            <person name="Rollins D."/>
            <person name="Peterson M.J."/>
            <person name="Bickhart D.M."/>
            <person name="Decker J.E."/>
            <person name="Seabury C.M."/>
        </authorList>
    </citation>
    <scope>NUCLEOTIDE SEQUENCE [LARGE SCALE GENOMIC DNA]</scope>
    <source>
        <strain evidence="16 17">Texas</strain>
        <tissue evidence="16">Leg muscle</tissue>
    </source>
</reference>
<dbReference type="PANTHER" id="PTHR17490:SF14">
    <property type="entry name" value="THREONYLCARBAMOYL-AMP SYNTHASE"/>
    <property type="match status" value="1"/>
</dbReference>
<dbReference type="InterPro" id="IPR006070">
    <property type="entry name" value="Sua5-like_dom"/>
</dbReference>
<accession>A0A226MTQ8</accession>
<proteinExistence type="inferred from homology"/>
<keyword evidence="10 14" id="KW-1133">Transmembrane helix</keyword>
<feature type="transmembrane region" description="Helical" evidence="14">
    <location>
        <begin position="343"/>
        <end position="361"/>
    </location>
</feature>
<dbReference type="Gene3D" id="3.90.870.10">
    <property type="entry name" value="DHBP synthase"/>
    <property type="match status" value="1"/>
</dbReference>